<evidence type="ECO:0000256" key="3">
    <source>
        <dbReference type="ARBA" id="ARBA00022448"/>
    </source>
</evidence>
<protein>
    <recommendedName>
        <fullName evidence="14">Mitochondrial 2-oxoglutarate/malate carrier protein</fullName>
    </recommendedName>
</protein>
<evidence type="ECO:0000256" key="1">
    <source>
        <dbReference type="ARBA" id="ARBA00004448"/>
    </source>
</evidence>
<evidence type="ECO:0000313" key="13">
    <source>
        <dbReference type="Proteomes" id="UP001152087"/>
    </source>
</evidence>
<evidence type="ECO:0000256" key="8">
    <source>
        <dbReference type="ARBA" id="ARBA00023128"/>
    </source>
</evidence>
<evidence type="ECO:0000256" key="9">
    <source>
        <dbReference type="ARBA" id="ARBA00023136"/>
    </source>
</evidence>
<dbReference type="SUPFAM" id="SSF103506">
    <property type="entry name" value="Mitochondrial carrier"/>
    <property type="match status" value="1"/>
</dbReference>
<evidence type="ECO:0000256" key="4">
    <source>
        <dbReference type="ARBA" id="ARBA00022692"/>
    </source>
</evidence>
<comment type="subcellular location">
    <subcellularLocation>
        <location evidence="1">Mitochondrion inner membrane</location>
        <topology evidence="1">Multi-pass membrane protein</topology>
    </subcellularLocation>
</comment>
<dbReference type="InterPro" id="IPR023395">
    <property type="entry name" value="MCP_dom_sf"/>
</dbReference>
<evidence type="ECO:0000256" key="11">
    <source>
        <dbReference type="RuleBase" id="RU000488"/>
    </source>
</evidence>
<dbReference type="PANTHER" id="PTHR45618">
    <property type="entry name" value="MITOCHONDRIAL DICARBOXYLATE CARRIER-RELATED"/>
    <property type="match status" value="1"/>
</dbReference>
<organism evidence="12 13">
    <name type="scientific">Fusarium falciforme</name>
    <dbReference type="NCBI Taxonomy" id="195108"/>
    <lineage>
        <taxon>Eukaryota</taxon>
        <taxon>Fungi</taxon>
        <taxon>Dikarya</taxon>
        <taxon>Ascomycota</taxon>
        <taxon>Pezizomycotina</taxon>
        <taxon>Sordariomycetes</taxon>
        <taxon>Hypocreomycetidae</taxon>
        <taxon>Hypocreales</taxon>
        <taxon>Nectriaceae</taxon>
        <taxon>Fusarium</taxon>
        <taxon>Fusarium solani species complex</taxon>
    </lineage>
</organism>
<keyword evidence="6" id="KW-0999">Mitochondrion inner membrane</keyword>
<feature type="repeat" description="Solcar" evidence="10">
    <location>
        <begin position="1"/>
        <end position="73"/>
    </location>
</feature>
<keyword evidence="8" id="KW-0496">Mitochondrion</keyword>
<comment type="similarity">
    <text evidence="2 11">Belongs to the mitochondrial carrier (TC 2.A.29) family.</text>
</comment>
<dbReference type="AlphaFoldDB" id="A0A9W8QUZ3"/>
<dbReference type="Pfam" id="PF00153">
    <property type="entry name" value="Mito_carr"/>
    <property type="match status" value="3"/>
</dbReference>
<gene>
    <name evidence="12" type="ORF">NW755_012910</name>
</gene>
<dbReference type="InterPro" id="IPR018108">
    <property type="entry name" value="MCP_transmembrane"/>
</dbReference>
<keyword evidence="4 10" id="KW-0812">Transmembrane</keyword>
<evidence type="ECO:0000256" key="6">
    <source>
        <dbReference type="ARBA" id="ARBA00022792"/>
    </source>
</evidence>
<feature type="repeat" description="Solcar" evidence="10">
    <location>
        <begin position="85"/>
        <end position="176"/>
    </location>
</feature>
<evidence type="ECO:0000256" key="10">
    <source>
        <dbReference type="PROSITE-ProRule" id="PRU00282"/>
    </source>
</evidence>
<name>A0A9W8QUZ3_9HYPO</name>
<keyword evidence="3 11" id="KW-0813">Transport</keyword>
<proteinExistence type="inferred from homology"/>
<dbReference type="Gene3D" id="1.50.40.10">
    <property type="entry name" value="Mitochondrial carrier domain"/>
    <property type="match status" value="1"/>
</dbReference>
<keyword evidence="7" id="KW-1133">Transmembrane helix</keyword>
<dbReference type="Proteomes" id="UP001152087">
    <property type="component" value="Unassembled WGS sequence"/>
</dbReference>
<sequence length="263" mass="29074">MVATICVQPIDTVKVRMQLVEQGPGKSSPWRVARDMTLQNGFLNLYQGLSAGLLRQLVYGTLRLGLFSTLEQRLERRARDQGTTLGFQGRALAGITAGAVAALIGNPTEVALIRMQADGMKPLEQRERFTSAFNALGRIARQEGVLSLWNGVAPTVIRAMSTNFGQLAFFSEAKHQIKTHTHLSTRKQTALAASFAGLAGAIISLPFDFVKTRLQNQSMAGFSRGLPIYAGTADCFSQVIRREGFFRFYRDFWPYFLRVGPHS</sequence>
<comment type="caution">
    <text evidence="12">The sequence shown here is derived from an EMBL/GenBank/DDBJ whole genome shotgun (WGS) entry which is preliminary data.</text>
</comment>
<dbReference type="EMBL" id="JAOQAV010000067">
    <property type="protein sequence ID" value="KAJ4178795.1"/>
    <property type="molecule type" value="Genomic_DNA"/>
</dbReference>
<evidence type="ECO:0008006" key="14">
    <source>
        <dbReference type="Google" id="ProtNLM"/>
    </source>
</evidence>
<feature type="repeat" description="Solcar" evidence="10">
    <location>
        <begin position="184"/>
        <end position="263"/>
    </location>
</feature>
<dbReference type="FunFam" id="1.50.40.10:FF:000009">
    <property type="entry name" value="Mitochondrial 2-oxoglutarate/malate carrier protein"/>
    <property type="match status" value="1"/>
</dbReference>
<dbReference type="InterPro" id="IPR050391">
    <property type="entry name" value="Mito_Metabolite_Transporter"/>
</dbReference>
<evidence type="ECO:0000313" key="12">
    <source>
        <dbReference type="EMBL" id="KAJ4178795.1"/>
    </source>
</evidence>
<evidence type="ECO:0000256" key="2">
    <source>
        <dbReference type="ARBA" id="ARBA00006375"/>
    </source>
</evidence>
<evidence type="ECO:0000256" key="7">
    <source>
        <dbReference type="ARBA" id="ARBA00022989"/>
    </source>
</evidence>
<reference evidence="12" key="1">
    <citation type="submission" date="2022-09" db="EMBL/GenBank/DDBJ databases">
        <title>Fusarium specimens isolated from Avocado Roots.</title>
        <authorList>
            <person name="Stajich J."/>
            <person name="Roper C."/>
            <person name="Heimlech-Rivalta G."/>
        </authorList>
    </citation>
    <scope>NUCLEOTIDE SEQUENCE</scope>
    <source>
        <strain evidence="12">A02</strain>
    </source>
</reference>
<dbReference type="GO" id="GO:0005743">
    <property type="term" value="C:mitochondrial inner membrane"/>
    <property type="evidence" value="ECO:0007669"/>
    <property type="project" value="UniProtKB-SubCell"/>
</dbReference>
<keyword evidence="5" id="KW-0677">Repeat</keyword>
<evidence type="ECO:0000256" key="5">
    <source>
        <dbReference type="ARBA" id="ARBA00022737"/>
    </source>
</evidence>
<keyword evidence="9 10" id="KW-0472">Membrane</keyword>
<accession>A0A9W8QUZ3</accession>
<dbReference type="PROSITE" id="PS50920">
    <property type="entry name" value="SOLCAR"/>
    <property type="match status" value="3"/>
</dbReference>
<keyword evidence="13" id="KW-1185">Reference proteome</keyword>